<dbReference type="OrthoDB" id="5873721at2759"/>
<keyword evidence="4 5" id="KW-0472">Membrane</keyword>
<reference evidence="6" key="1">
    <citation type="submission" date="2025-08" db="UniProtKB">
        <authorList>
            <consortium name="Ensembl"/>
        </authorList>
    </citation>
    <scope>IDENTIFICATION</scope>
</reference>
<dbReference type="InterPro" id="IPR019372">
    <property type="entry name" value="LHFPL"/>
</dbReference>
<reference evidence="6" key="2">
    <citation type="submission" date="2025-09" db="UniProtKB">
        <authorList>
            <consortium name="Ensembl"/>
        </authorList>
    </citation>
    <scope>IDENTIFICATION</scope>
</reference>
<evidence type="ECO:0000256" key="4">
    <source>
        <dbReference type="ARBA" id="ARBA00023136"/>
    </source>
</evidence>
<dbReference type="PANTHER" id="PTHR12489:SF17">
    <property type="entry name" value="LHFPL TETRASPAN SUBFAMILY MEMBER 4B"/>
    <property type="match status" value="1"/>
</dbReference>
<evidence type="ECO:0000256" key="2">
    <source>
        <dbReference type="ARBA" id="ARBA00022692"/>
    </source>
</evidence>
<dbReference type="AlphaFoldDB" id="A0A8C5PYN5"/>
<dbReference type="Pfam" id="PF10242">
    <property type="entry name" value="L_HMGIC_fpl"/>
    <property type="match status" value="1"/>
</dbReference>
<evidence type="ECO:0000313" key="7">
    <source>
        <dbReference type="Proteomes" id="UP000694569"/>
    </source>
</evidence>
<evidence type="ECO:0000313" key="6">
    <source>
        <dbReference type="Ensembl" id="ENSLLEP00000029819.1"/>
    </source>
</evidence>
<evidence type="ECO:0000256" key="3">
    <source>
        <dbReference type="ARBA" id="ARBA00022989"/>
    </source>
</evidence>
<sequence>MYDTAFVRNGRAVAALWAVCTLLLGVLDIVILLQPSWILSADGNGHFGLYQVCEESNWGPECRGSPGALQALPSLQTAAGFMVGALMLVLFSLCCTGLLWFCHSGAVFKLSAWLQLSAASCQAITCLLFPDGWDSPMVRSLCDHRSDRYELGGCSVHWGFILAILGTFDALVLSVLGFSLGKRQDALHPNDLAHGRQGCNTLIAGKTQIHL</sequence>
<name>A0A8C5PYN5_9ANUR</name>
<evidence type="ECO:0000256" key="1">
    <source>
        <dbReference type="ARBA" id="ARBA00004141"/>
    </source>
</evidence>
<dbReference type="Ensembl" id="ENSLLET00000030972.1">
    <property type="protein sequence ID" value="ENSLLEP00000029819.1"/>
    <property type="gene ID" value="ENSLLEG00000018919.1"/>
</dbReference>
<comment type="subcellular location">
    <subcellularLocation>
        <location evidence="1">Membrane</location>
        <topology evidence="1">Multi-pass membrane protein</topology>
    </subcellularLocation>
</comment>
<dbReference type="PANTHER" id="PTHR12489">
    <property type="entry name" value="LIPOMA HMGIC FUSION PARTNER-LIKE PROTEIN"/>
    <property type="match status" value="1"/>
</dbReference>
<dbReference type="GO" id="GO:0007605">
    <property type="term" value="P:sensory perception of sound"/>
    <property type="evidence" value="ECO:0007669"/>
    <property type="project" value="TreeGrafter"/>
</dbReference>
<evidence type="ECO:0000256" key="5">
    <source>
        <dbReference type="SAM" id="Phobius"/>
    </source>
</evidence>
<feature type="transmembrane region" description="Helical" evidence="5">
    <location>
        <begin position="12"/>
        <end position="33"/>
    </location>
</feature>
<proteinExistence type="predicted"/>
<accession>A0A8C5PYN5</accession>
<keyword evidence="3 5" id="KW-1133">Transmembrane helix</keyword>
<dbReference type="GeneTree" id="ENSGT00990000203541"/>
<evidence type="ECO:0008006" key="8">
    <source>
        <dbReference type="Google" id="ProtNLM"/>
    </source>
</evidence>
<feature type="transmembrane region" description="Helical" evidence="5">
    <location>
        <begin position="156"/>
        <end position="178"/>
    </location>
</feature>
<feature type="transmembrane region" description="Helical" evidence="5">
    <location>
        <begin position="78"/>
        <end position="101"/>
    </location>
</feature>
<organism evidence="6 7">
    <name type="scientific">Leptobrachium leishanense</name>
    <name type="common">Leishan spiny toad</name>
    <dbReference type="NCBI Taxonomy" id="445787"/>
    <lineage>
        <taxon>Eukaryota</taxon>
        <taxon>Metazoa</taxon>
        <taxon>Chordata</taxon>
        <taxon>Craniata</taxon>
        <taxon>Vertebrata</taxon>
        <taxon>Euteleostomi</taxon>
        <taxon>Amphibia</taxon>
        <taxon>Batrachia</taxon>
        <taxon>Anura</taxon>
        <taxon>Pelobatoidea</taxon>
        <taxon>Megophryidae</taxon>
        <taxon>Leptobrachium</taxon>
    </lineage>
</organism>
<protein>
    <recommendedName>
        <fullName evidence="8">Lipoma HMGIC fusion partner-like 3 protein</fullName>
    </recommendedName>
</protein>
<keyword evidence="7" id="KW-1185">Reference proteome</keyword>
<dbReference type="GO" id="GO:0005886">
    <property type="term" value="C:plasma membrane"/>
    <property type="evidence" value="ECO:0007669"/>
    <property type="project" value="TreeGrafter"/>
</dbReference>
<keyword evidence="2 5" id="KW-0812">Transmembrane</keyword>
<dbReference type="Proteomes" id="UP000694569">
    <property type="component" value="Unplaced"/>
</dbReference>